<dbReference type="Pfam" id="PF13560">
    <property type="entry name" value="HTH_31"/>
    <property type="match status" value="1"/>
</dbReference>
<comment type="caution">
    <text evidence="3">The sequence shown here is derived from an EMBL/GenBank/DDBJ whole genome shotgun (WGS) entry which is preliminary data.</text>
</comment>
<proteinExistence type="predicted"/>
<dbReference type="InterPro" id="IPR010982">
    <property type="entry name" value="Lambda_DNA-bd_dom_sf"/>
</dbReference>
<protein>
    <recommendedName>
        <fullName evidence="2">HTH cro/C1-type domain-containing protein</fullName>
    </recommendedName>
</protein>
<evidence type="ECO:0000256" key="1">
    <source>
        <dbReference type="SAM" id="MobiDB-lite"/>
    </source>
</evidence>
<feature type="region of interest" description="Disordered" evidence="1">
    <location>
        <begin position="1"/>
        <end position="27"/>
    </location>
</feature>
<dbReference type="SUPFAM" id="SSF47413">
    <property type="entry name" value="lambda repressor-like DNA-binding domains"/>
    <property type="match status" value="1"/>
</dbReference>
<accession>A0A0N0GZ79</accession>
<dbReference type="InterPro" id="IPR001387">
    <property type="entry name" value="Cro/C1-type_HTH"/>
</dbReference>
<dbReference type="Proteomes" id="UP000037982">
    <property type="component" value="Unassembled WGS sequence"/>
</dbReference>
<dbReference type="GO" id="GO:0003677">
    <property type="term" value="F:DNA binding"/>
    <property type="evidence" value="ECO:0007669"/>
    <property type="project" value="InterPro"/>
</dbReference>
<dbReference type="SMART" id="SM00530">
    <property type="entry name" value="HTH_XRE"/>
    <property type="match status" value="1"/>
</dbReference>
<dbReference type="Gene3D" id="1.10.260.40">
    <property type="entry name" value="lambda repressor-like DNA-binding domains"/>
    <property type="match status" value="1"/>
</dbReference>
<dbReference type="Pfam" id="PF19054">
    <property type="entry name" value="DUF5753"/>
    <property type="match status" value="1"/>
</dbReference>
<sequence length="307" mass="34928">MPAAHKHRREPSASVVRLQASEEQRPAGRMLGDELRFHRERLGYTLADAADVIRASTSKVSRLERGESPAKPRDVHDLASFYGLSREQHSQLDQLMAQAGNADLYSRFADVTPHFLKRLIRLERTAQSIFVYEPRVVPGLLQTETYARAIVRMMEVGVSDGDIERIVALRMERQVMLDQDVPTLAALIDEEVLYRLYGDAVVMAEQTELLLKATRTNRVNIRIVPRGAQMPPYPIFHLKFADGDFQELAYVEHLDGANYVTQKGQLDKYRKLMVNVRASAYDREGSTEALERALLHWGQQDAAERLD</sequence>
<evidence type="ECO:0000313" key="3">
    <source>
        <dbReference type="EMBL" id="KPC62512.1"/>
    </source>
</evidence>
<evidence type="ECO:0000313" key="4">
    <source>
        <dbReference type="Proteomes" id="UP000037982"/>
    </source>
</evidence>
<dbReference type="EMBL" id="LGKG01000138">
    <property type="protein sequence ID" value="KPC62512.1"/>
    <property type="molecule type" value="Genomic_DNA"/>
</dbReference>
<gene>
    <name evidence="3" type="ORF">ADL29_18450</name>
</gene>
<organism evidence="3 4">
    <name type="scientific">Streptomyces chattanoogensis</name>
    <dbReference type="NCBI Taxonomy" id="66876"/>
    <lineage>
        <taxon>Bacteria</taxon>
        <taxon>Bacillati</taxon>
        <taxon>Actinomycetota</taxon>
        <taxon>Actinomycetes</taxon>
        <taxon>Kitasatosporales</taxon>
        <taxon>Streptomycetaceae</taxon>
        <taxon>Streptomyces</taxon>
    </lineage>
</organism>
<dbReference type="AlphaFoldDB" id="A0A0N0GZ79"/>
<dbReference type="InterPro" id="IPR043917">
    <property type="entry name" value="DUF5753"/>
</dbReference>
<reference evidence="4" key="1">
    <citation type="submission" date="2015-07" db="EMBL/GenBank/DDBJ databases">
        <authorList>
            <person name="Ju K.-S."/>
            <person name="Doroghazi J.R."/>
            <person name="Metcalf W.W."/>
        </authorList>
    </citation>
    <scope>NUCLEOTIDE SEQUENCE [LARGE SCALE GENOMIC DNA]</scope>
    <source>
        <strain evidence="4">NRRL ISP-5002</strain>
    </source>
</reference>
<dbReference type="CDD" id="cd00093">
    <property type="entry name" value="HTH_XRE"/>
    <property type="match status" value="1"/>
</dbReference>
<dbReference type="PATRIC" id="fig|66876.3.peg.4037"/>
<evidence type="ECO:0000259" key="2">
    <source>
        <dbReference type="PROSITE" id="PS50943"/>
    </source>
</evidence>
<dbReference type="PROSITE" id="PS50943">
    <property type="entry name" value="HTH_CROC1"/>
    <property type="match status" value="1"/>
</dbReference>
<feature type="domain" description="HTH cro/C1-type" evidence="2">
    <location>
        <begin position="35"/>
        <end position="89"/>
    </location>
</feature>
<keyword evidence="4" id="KW-1185">Reference proteome</keyword>
<name>A0A0N0GZ79_9ACTN</name>
<dbReference type="RefSeq" id="WP_053924751.1">
    <property type="nucleotide sequence ID" value="NZ_LGKG01000138.1"/>
</dbReference>